<evidence type="ECO:0000313" key="1">
    <source>
        <dbReference type="EMBL" id="KAF2870576.1"/>
    </source>
</evidence>
<protein>
    <submittedName>
        <fullName evidence="1">Uncharacterized protein</fullName>
    </submittedName>
</protein>
<comment type="caution">
    <text evidence="1">The sequence shown here is derived from an EMBL/GenBank/DDBJ whole genome shotgun (WGS) entry which is preliminary data.</text>
</comment>
<evidence type="ECO:0000313" key="2">
    <source>
        <dbReference type="Proteomes" id="UP000481861"/>
    </source>
</evidence>
<reference evidence="1 2" key="1">
    <citation type="submission" date="2020-01" db="EMBL/GenBank/DDBJ databases">
        <authorList>
            <consortium name="DOE Joint Genome Institute"/>
            <person name="Haridas S."/>
            <person name="Albert R."/>
            <person name="Binder M."/>
            <person name="Bloem J."/>
            <person name="Labutti K."/>
            <person name="Salamov A."/>
            <person name="Andreopoulos B."/>
            <person name="Baker S.E."/>
            <person name="Barry K."/>
            <person name="Bills G."/>
            <person name="Bluhm B.H."/>
            <person name="Cannon C."/>
            <person name="Castanera R."/>
            <person name="Culley D.E."/>
            <person name="Daum C."/>
            <person name="Ezra D."/>
            <person name="Gonzalez J.B."/>
            <person name="Henrissat B."/>
            <person name="Kuo A."/>
            <person name="Liang C."/>
            <person name="Lipzen A."/>
            <person name="Lutzoni F."/>
            <person name="Magnuson J."/>
            <person name="Mondo S."/>
            <person name="Nolan M."/>
            <person name="Ohm R."/>
            <person name="Pangilinan J."/>
            <person name="Park H.-J.H."/>
            <person name="Ramirez L."/>
            <person name="Alfaro M."/>
            <person name="Sun H."/>
            <person name="Tritt A."/>
            <person name="Yoshinaga Y."/>
            <person name="Zwiers L.-H.L."/>
            <person name="Turgeon B.G."/>
            <person name="Goodwin S.B."/>
            <person name="Spatafora J.W."/>
            <person name="Crous P.W."/>
            <person name="Grigoriev I.V."/>
        </authorList>
    </citation>
    <scope>NUCLEOTIDE SEQUENCE [LARGE SCALE GENOMIC DNA]</scope>
    <source>
        <strain evidence="1 2">CBS 611.86</strain>
    </source>
</reference>
<keyword evidence="2" id="KW-1185">Reference proteome</keyword>
<dbReference type="Proteomes" id="UP000481861">
    <property type="component" value="Unassembled WGS sequence"/>
</dbReference>
<dbReference type="AlphaFoldDB" id="A0A7C8M771"/>
<name>A0A7C8M771_9PLEO</name>
<dbReference type="Gene3D" id="3.80.10.10">
    <property type="entry name" value="Ribonuclease Inhibitor"/>
    <property type="match status" value="1"/>
</dbReference>
<proteinExistence type="predicted"/>
<gene>
    <name evidence="1" type="ORF">BDV95DRAFT_595306</name>
</gene>
<organism evidence="1 2">
    <name type="scientific">Massariosphaeria phaeospora</name>
    <dbReference type="NCBI Taxonomy" id="100035"/>
    <lineage>
        <taxon>Eukaryota</taxon>
        <taxon>Fungi</taxon>
        <taxon>Dikarya</taxon>
        <taxon>Ascomycota</taxon>
        <taxon>Pezizomycotina</taxon>
        <taxon>Dothideomycetes</taxon>
        <taxon>Pleosporomycetidae</taxon>
        <taxon>Pleosporales</taxon>
        <taxon>Pleosporales incertae sedis</taxon>
        <taxon>Massariosphaeria</taxon>
    </lineage>
</organism>
<dbReference type="EMBL" id="JAADJZ010000013">
    <property type="protein sequence ID" value="KAF2870576.1"/>
    <property type="molecule type" value="Genomic_DNA"/>
</dbReference>
<accession>A0A7C8M771</accession>
<dbReference type="OrthoDB" id="3945550at2759"/>
<dbReference type="InterPro" id="IPR032675">
    <property type="entry name" value="LRR_dom_sf"/>
</dbReference>
<sequence>MRHFAQTHSERLKLNWISSPLSLQTLPLLALETISEYVARSDPKRRSLFALSSTSRACCAATERERFERVHITLQSTEKLDEDLKRWNDLLGAGRKKYVRDLKISGQLDEVKTADENPWEEQKARLEKTLNVIAQFIATLSGFKDLIWHCSHQVPSSILAILHLKYPRSRLDVCTPRLIQQKNHPRNIESDEYGLVSSPCLHHIHGRYFAYRVDGQVNYNEEVVLRMAAGAAPNLTHVRICRTSYNGTELRNAYGTPRPEWQGFLGGNGRMSGDSQKPLNRRGRLTSLHFDGRVFPEQLQAWSNHISFPELHDFGIDWDTQWLRLDTLAKMARNDEFKALRRLTLSVWTARHAEDDQIDEAISLLISSLNPLQSLKLCMSENPGQKTFTAILQHGMILQVLDFTRYVVTRQNVQDLRGCYPNLREITLPIPRTIGDEHEVRLYRALGTFTRVETISLQLHCSPFNLREEYYKLATRDRPDKRLSFTLSPERVRKTLINAAVDRQLAHSIYRIISNAYAASST</sequence>